<dbReference type="SUPFAM" id="SSF53822">
    <property type="entry name" value="Periplasmic binding protein-like I"/>
    <property type="match status" value="1"/>
</dbReference>
<dbReference type="InterPro" id="IPR028082">
    <property type="entry name" value="Peripla_BP_I"/>
</dbReference>
<dbReference type="InterPro" id="IPR025997">
    <property type="entry name" value="SBP_2_dom"/>
</dbReference>
<feature type="chain" id="PRO_5046190296" evidence="4">
    <location>
        <begin position="21"/>
        <end position="306"/>
    </location>
</feature>
<dbReference type="Proteomes" id="UP001165395">
    <property type="component" value="Unassembled WGS sequence"/>
</dbReference>
<proteinExistence type="inferred from homology"/>
<accession>A0ABS8D8N4</accession>
<dbReference type="PANTHER" id="PTHR46847:SF1">
    <property type="entry name" value="D-ALLOSE-BINDING PERIPLASMIC PROTEIN-RELATED"/>
    <property type="match status" value="1"/>
</dbReference>
<comment type="caution">
    <text evidence="6">The sequence shown here is derived from an EMBL/GenBank/DDBJ whole genome shotgun (WGS) entry which is preliminary data.</text>
</comment>
<dbReference type="EMBL" id="JAJBZT010000007">
    <property type="protein sequence ID" value="MCB6184589.1"/>
    <property type="molecule type" value="Genomic_DNA"/>
</dbReference>
<sequence length="306" mass="33018">MKKFTKSIIIAALFPLSAFADTKIGVSMAHFDDNFLTVLREGMSSYAKGQKDVNVQFEDARGDVGRQVSQVENFISQKVSAIVVNPADTSATKRMTEAARKAGIPIVYVNRKPDEKMGNGAAFVGSDSLIAGHLQGEYIAKKLNGKGNVVIMQGELSTDAQRDRTKGVKDIFAKFPGIKVVEEQTANFDRSQAINLMSKWVSAGVKFDAVAANNDEMALGAIIAMKQAKIDPKKVVIGGVDATKDALASMQKGELTMTVFQNAKGQGEGAINTAIKLAKGDKSQAKDIMIPYELVTPENMKKYMSK</sequence>
<feature type="signal peptide" evidence="4">
    <location>
        <begin position="1"/>
        <end position="20"/>
    </location>
</feature>
<dbReference type="Pfam" id="PF13407">
    <property type="entry name" value="Peripla_BP_4"/>
    <property type="match status" value="1"/>
</dbReference>
<evidence type="ECO:0000313" key="7">
    <source>
        <dbReference type="Proteomes" id="UP001165395"/>
    </source>
</evidence>
<organism evidence="6 7">
    <name type="scientific">Leeia speluncae</name>
    <dbReference type="NCBI Taxonomy" id="2884804"/>
    <lineage>
        <taxon>Bacteria</taxon>
        <taxon>Pseudomonadati</taxon>
        <taxon>Pseudomonadota</taxon>
        <taxon>Betaproteobacteria</taxon>
        <taxon>Neisseriales</taxon>
        <taxon>Leeiaceae</taxon>
        <taxon>Leeia</taxon>
    </lineage>
</organism>
<evidence type="ECO:0000313" key="6">
    <source>
        <dbReference type="EMBL" id="MCB6184589.1"/>
    </source>
</evidence>
<comment type="similarity">
    <text evidence="2">Belongs to the bacterial solute-binding protein 2 family.</text>
</comment>
<evidence type="ECO:0000259" key="5">
    <source>
        <dbReference type="Pfam" id="PF13407"/>
    </source>
</evidence>
<reference evidence="6" key="1">
    <citation type="submission" date="2021-10" db="EMBL/GenBank/DDBJ databases">
        <title>The complete genome sequence of Leeia sp. TBRC 13508.</title>
        <authorList>
            <person name="Charoenyingcharoen P."/>
            <person name="Yukphan P."/>
        </authorList>
    </citation>
    <scope>NUCLEOTIDE SEQUENCE</scope>
    <source>
        <strain evidence="6">TBRC 13508</strain>
    </source>
</reference>
<keyword evidence="7" id="KW-1185">Reference proteome</keyword>
<name>A0ABS8D8N4_9NEIS</name>
<evidence type="ECO:0000256" key="4">
    <source>
        <dbReference type="SAM" id="SignalP"/>
    </source>
</evidence>
<keyword evidence="3 4" id="KW-0732">Signal</keyword>
<comment type="subcellular location">
    <subcellularLocation>
        <location evidence="1">Cell envelope</location>
    </subcellularLocation>
</comment>
<protein>
    <submittedName>
        <fullName evidence="6">Sugar ABC transporter substrate-binding protein</fullName>
    </submittedName>
</protein>
<evidence type="ECO:0000256" key="3">
    <source>
        <dbReference type="ARBA" id="ARBA00022729"/>
    </source>
</evidence>
<dbReference type="CDD" id="cd06301">
    <property type="entry name" value="PBP1_rhizopine_binding-like"/>
    <property type="match status" value="1"/>
</dbReference>
<gene>
    <name evidence="6" type="ORF">LIN78_13665</name>
</gene>
<dbReference type="Gene3D" id="3.40.50.2300">
    <property type="match status" value="2"/>
</dbReference>
<evidence type="ECO:0000256" key="2">
    <source>
        <dbReference type="ARBA" id="ARBA00007639"/>
    </source>
</evidence>
<feature type="domain" description="Periplasmic binding protein" evidence="5">
    <location>
        <begin position="24"/>
        <end position="282"/>
    </location>
</feature>
<evidence type="ECO:0000256" key="1">
    <source>
        <dbReference type="ARBA" id="ARBA00004196"/>
    </source>
</evidence>
<dbReference type="PANTHER" id="PTHR46847">
    <property type="entry name" value="D-ALLOSE-BINDING PERIPLASMIC PROTEIN-RELATED"/>
    <property type="match status" value="1"/>
</dbReference>
<dbReference type="RefSeq" id="WP_227181398.1">
    <property type="nucleotide sequence ID" value="NZ_JAJBZT010000007.1"/>
</dbReference>